<feature type="region of interest" description="Disordered" evidence="3">
    <location>
        <begin position="152"/>
        <end position="175"/>
    </location>
</feature>
<evidence type="ECO:0000259" key="4">
    <source>
        <dbReference type="PROSITE" id="PS01031"/>
    </source>
</evidence>
<evidence type="ECO:0000256" key="3">
    <source>
        <dbReference type="SAM" id="MobiDB-lite"/>
    </source>
</evidence>
<dbReference type="PROSITE" id="PS01031">
    <property type="entry name" value="SHSP"/>
    <property type="match status" value="1"/>
</dbReference>
<dbReference type="GO" id="GO:0051082">
    <property type="term" value="F:unfolded protein binding"/>
    <property type="evidence" value="ECO:0007669"/>
    <property type="project" value="TreeGrafter"/>
</dbReference>
<dbReference type="GO" id="GO:0042026">
    <property type="term" value="P:protein refolding"/>
    <property type="evidence" value="ECO:0007669"/>
    <property type="project" value="TreeGrafter"/>
</dbReference>
<sequence length="175" mass="20221">MSLMPYWIRHLRNVASRDPIIRAFEDPFGVFSRDPFFRDPMKYMKSITSPIDHVEGVYSDSEIKVDSKKVEVHLDVRNFTPEQISVKTVGNEVTVEGMKEIKRDSGWTKSHFERRFLLPEGFPPERVECHLDKGKLVLVAFRSEPINERVIPIKEKSSGETTKDATENIAKEEKA</sequence>
<dbReference type="InterPro" id="IPR002068">
    <property type="entry name" value="A-crystallin/Hsp20_dom"/>
</dbReference>
<comment type="caution">
    <text evidence="5">The sequence shown here is derived from an EMBL/GenBank/DDBJ whole genome shotgun (WGS) entry which is preliminary data.</text>
</comment>
<name>A0A8S1A1D9_ARCPL</name>
<dbReference type="Gene3D" id="2.60.40.790">
    <property type="match status" value="1"/>
</dbReference>
<dbReference type="CDD" id="cd06526">
    <property type="entry name" value="metazoan_ACD"/>
    <property type="match status" value="1"/>
</dbReference>
<dbReference type="SUPFAM" id="SSF49764">
    <property type="entry name" value="HSP20-like chaperones"/>
    <property type="match status" value="1"/>
</dbReference>
<dbReference type="AlphaFoldDB" id="A0A8S1A1D9"/>
<dbReference type="EMBL" id="CADEBC010000503">
    <property type="protein sequence ID" value="CAB3239458.1"/>
    <property type="molecule type" value="Genomic_DNA"/>
</dbReference>
<dbReference type="PRINTS" id="PR00299">
    <property type="entry name" value="ACRYSTALLIN"/>
</dbReference>
<dbReference type="InterPro" id="IPR001436">
    <property type="entry name" value="Alpha-crystallin/sHSP_animal"/>
</dbReference>
<keyword evidence="6" id="KW-1185">Reference proteome</keyword>
<protein>
    <recommendedName>
        <fullName evidence="4">SHSP domain-containing protein</fullName>
    </recommendedName>
</protein>
<dbReference type="PANTHER" id="PTHR45640:SF26">
    <property type="entry name" value="RE23625P"/>
    <property type="match status" value="1"/>
</dbReference>
<dbReference type="InterPro" id="IPR008978">
    <property type="entry name" value="HSP20-like_chaperone"/>
</dbReference>
<dbReference type="Proteomes" id="UP000494106">
    <property type="component" value="Unassembled WGS sequence"/>
</dbReference>
<evidence type="ECO:0000256" key="1">
    <source>
        <dbReference type="PROSITE-ProRule" id="PRU00285"/>
    </source>
</evidence>
<evidence type="ECO:0000313" key="6">
    <source>
        <dbReference type="Proteomes" id="UP000494106"/>
    </source>
</evidence>
<evidence type="ECO:0000313" key="5">
    <source>
        <dbReference type="EMBL" id="CAB3239458.1"/>
    </source>
</evidence>
<dbReference type="Pfam" id="PF00011">
    <property type="entry name" value="HSP20"/>
    <property type="match status" value="1"/>
</dbReference>
<accession>A0A8S1A1D9</accession>
<feature type="domain" description="SHSP" evidence="4">
    <location>
        <begin position="52"/>
        <end position="156"/>
    </location>
</feature>
<proteinExistence type="inferred from homology"/>
<dbReference type="PANTHER" id="PTHR45640">
    <property type="entry name" value="HEAT SHOCK PROTEIN HSP-12.2-RELATED"/>
    <property type="match status" value="1"/>
</dbReference>
<gene>
    <name evidence="5" type="ORF">APLA_LOCUS7780</name>
</gene>
<reference evidence="5 6" key="1">
    <citation type="submission" date="2020-04" db="EMBL/GenBank/DDBJ databases">
        <authorList>
            <person name="Wallbank WR R."/>
            <person name="Pardo Diaz C."/>
            <person name="Kozak K."/>
            <person name="Martin S."/>
            <person name="Jiggins C."/>
            <person name="Moest M."/>
            <person name="Warren A I."/>
            <person name="Byers J.R.P. K."/>
            <person name="Montejo-Kovacevich G."/>
            <person name="Yen C E."/>
        </authorList>
    </citation>
    <scope>NUCLEOTIDE SEQUENCE [LARGE SCALE GENOMIC DNA]</scope>
</reference>
<organism evidence="5 6">
    <name type="scientific">Arctia plantaginis</name>
    <name type="common">Wood tiger moth</name>
    <name type="synonym">Phalaena plantaginis</name>
    <dbReference type="NCBI Taxonomy" id="874455"/>
    <lineage>
        <taxon>Eukaryota</taxon>
        <taxon>Metazoa</taxon>
        <taxon>Ecdysozoa</taxon>
        <taxon>Arthropoda</taxon>
        <taxon>Hexapoda</taxon>
        <taxon>Insecta</taxon>
        <taxon>Pterygota</taxon>
        <taxon>Neoptera</taxon>
        <taxon>Endopterygota</taxon>
        <taxon>Lepidoptera</taxon>
        <taxon>Glossata</taxon>
        <taxon>Ditrysia</taxon>
        <taxon>Noctuoidea</taxon>
        <taxon>Erebidae</taxon>
        <taxon>Arctiinae</taxon>
        <taxon>Arctia</taxon>
    </lineage>
</organism>
<evidence type="ECO:0000256" key="2">
    <source>
        <dbReference type="RuleBase" id="RU003616"/>
    </source>
</evidence>
<dbReference type="GO" id="GO:0009408">
    <property type="term" value="P:response to heat"/>
    <property type="evidence" value="ECO:0007669"/>
    <property type="project" value="TreeGrafter"/>
</dbReference>
<comment type="similarity">
    <text evidence="1 2">Belongs to the small heat shock protein (HSP20) family.</text>
</comment>
<dbReference type="GO" id="GO:0005634">
    <property type="term" value="C:nucleus"/>
    <property type="evidence" value="ECO:0007669"/>
    <property type="project" value="TreeGrafter"/>
</dbReference>
<dbReference type="OrthoDB" id="1431247at2759"/>
<dbReference type="GO" id="GO:0005737">
    <property type="term" value="C:cytoplasm"/>
    <property type="evidence" value="ECO:0007669"/>
    <property type="project" value="TreeGrafter"/>
</dbReference>